<dbReference type="PROSITE" id="PS50929">
    <property type="entry name" value="ABC_TM1F"/>
    <property type="match status" value="2"/>
</dbReference>
<comment type="caution">
    <text evidence="13">The sequence shown here is derived from an EMBL/GenBank/DDBJ whole genome shotgun (WGS) entry which is preliminary data.</text>
</comment>
<dbReference type="InterPro" id="IPR011527">
    <property type="entry name" value="ABC1_TM_dom"/>
</dbReference>
<evidence type="ECO:0000313" key="14">
    <source>
        <dbReference type="Proteomes" id="UP001144673"/>
    </source>
</evidence>
<keyword evidence="5" id="KW-0547">Nucleotide-binding</keyword>
<keyword evidence="8 10" id="KW-0472">Membrane</keyword>
<dbReference type="GO" id="GO:0005886">
    <property type="term" value="C:plasma membrane"/>
    <property type="evidence" value="ECO:0007669"/>
    <property type="project" value="UniProtKB-SubCell"/>
</dbReference>
<dbReference type="Pfam" id="PF00664">
    <property type="entry name" value="ABC_membrane"/>
    <property type="match status" value="1"/>
</dbReference>
<evidence type="ECO:0000256" key="10">
    <source>
        <dbReference type="SAM" id="Phobius"/>
    </source>
</evidence>
<feature type="transmembrane region" description="Helical" evidence="10">
    <location>
        <begin position="897"/>
        <end position="918"/>
    </location>
</feature>
<dbReference type="SUPFAM" id="SSF52540">
    <property type="entry name" value="P-loop containing nucleoside triphosphate hydrolases"/>
    <property type="match status" value="2"/>
</dbReference>
<evidence type="ECO:0000256" key="3">
    <source>
        <dbReference type="ARBA" id="ARBA00022475"/>
    </source>
</evidence>
<feature type="transmembrane region" description="Helical" evidence="10">
    <location>
        <begin position="531"/>
        <end position="552"/>
    </location>
</feature>
<feature type="transmembrane region" description="Helical" evidence="10">
    <location>
        <begin position="1035"/>
        <end position="1052"/>
    </location>
</feature>
<feature type="transmembrane region" description="Helical" evidence="10">
    <location>
        <begin position="37"/>
        <end position="55"/>
    </location>
</feature>
<keyword evidence="2" id="KW-0813">Transport</keyword>
<feature type="transmembrane region" description="Helical" evidence="10">
    <location>
        <begin position="136"/>
        <end position="157"/>
    </location>
</feature>
<feature type="compositionally biased region" description="Basic and acidic residues" evidence="9">
    <location>
        <begin position="1357"/>
        <end position="1367"/>
    </location>
</feature>
<dbReference type="InterPro" id="IPR017871">
    <property type="entry name" value="ABC_transporter-like_CS"/>
</dbReference>
<feature type="domain" description="ABC transmembrane type-1" evidence="12">
    <location>
        <begin position="282"/>
        <end position="560"/>
    </location>
</feature>
<feature type="region of interest" description="Disordered" evidence="9">
    <location>
        <begin position="844"/>
        <end position="870"/>
    </location>
</feature>
<evidence type="ECO:0000256" key="5">
    <source>
        <dbReference type="ARBA" id="ARBA00022741"/>
    </source>
</evidence>
<dbReference type="Proteomes" id="UP001144673">
    <property type="component" value="Chromosome 2"/>
</dbReference>
<feature type="transmembrane region" description="Helical" evidence="10">
    <location>
        <begin position="1007"/>
        <end position="1029"/>
    </location>
</feature>
<dbReference type="InterPro" id="IPR003593">
    <property type="entry name" value="AAA+_ATPase"/>
</dbReference>
<evidence type="ECO:0000259" key="12">
    <source>
        <dbReference type="PROSITE" id="PS50929"/>
    </source>
</evidence>
<evidence type="ECO:0000256" key="8">
    <source>
        <dbReference type="ARBA" id="ARBA00023136"/>
    </source>
</evidence>
<dbReference type="KEGG" id="amus:LMH87_004073"/>
<accession>A0A9W8Q3D4</accession>
<feature type="compositionally biased region" description="Low complexity" evidence="9">
    <location>
        <begin position="1340"/>
        <end position="1350"/>
    </location>
</feature>
<feature type="region of interest" description="Disordered" evidence="9">
    <location>
        <begin position="1340"/>
        <end position="1367"/>
    </location>
</feature>
<feature type="domain" description="ABC transporter" evidence="11">
    <location>
        <begin position="608"/>
        <end position="840"/>
    </location>
</feature>
<keyword evidence="4 10" id="KW-0812">Transmembrane</keyword>
<proteinExistence type="predicted"/>
<dbReference type="GO" id="GO:0005524">
    <property type="term" value="F:ATP binding"/>
    <property type="evidence" value="ECO:0007669"/>
    <property type="project" value="UniProtKB-KW"/>
</dbReference>
<evidence type="ECO:0000256" key="2">
    <source>
        <dbReference type="ARBA" id="ARBA00022448"/>
    </source>
</evidence>
<dbReference type="Gene3D" id="1.20.1560.10">
    <property type="entry name" value="ABC transporter type 1, transmembrane domain"/>
    <property type="match status" value="2"/>
</dbReference>
<evidence type="ECO:0008006" key="15">
    <source>
        <dbReference type="Google" id="ProtNLM"/>
    </source>
</evidence>
<feature type="transmembrane region" description="Helical" evidence="10">
    <location>
        <begin position="315"/>
        <end position="336"/>
    </location>
</feature>
<keyword evidence="3" id="KW-1003">Cell membrane</keyword>
<dbReference type="PANTHER" id="PTHR24223:SF345">
    <property type="entry name" value="ABC MULTIDRUG TRANSPORTER (EUROFUNG)"/>
    <property type="match status" value="1"/>
</dbReference>
<dbReference type="GO" id="GO:0016887">
    <property type="term" value="F:ATP hydrolysis activity"/>
    <property type="evidence" value="ECO:0007669"/>
    <property type="project" value="InterPro"/>
</dbReference>
<dbReference type="Pfam" id="PF00005">
    <property type="entry name" value="ABC_tran"/>
    <property type="match status" value="2"/>
</dbReference>
<dbReference type="EMBL" id="JAJHUN010000011">
    <property type="protein sequence ID" value="KAJ4145218.1"/>
    <property type="molecule type" value="Genomic_DNA"/>
</dbReference>
<dbReference type="InterPro" id="IPR036640">
    <property type="entry name" value="ABC1_TM_sf"/>
</dbReference>
<feature type="transmembrane region" description="Helical" evidence="10">
    <location>
        <begin position="496"/>
        <end position="519"/>
    </location>
</feature>
<keyword evidence="14" id="KW-1185">Reference proteome</keyword>
<feature type="compositionally biased region" description="Basic and acidic residues" evidence="9">
    <location>
        <begin position="844"/>
        <end position="857"/>
    </location>
</feature>
<evidence type="ECO:0000256" key="7">
    <source>
        <dbReference type="ARBA" id="ARBA00022989"/>
    </source>
</evidence>
<feature type="transmembrane region" description="Helical" evidence="10">
    <location>
        <begin position="1119"/>
        <end position="1139"/>
    </location>
</feature>
<dbReference type="GO" id="GO:0140359">
    <property type="term" value="F:ABC-type transporter activity"/>
    <property type="evidence" value="ECO:0007669"/>
    <property type="project" value="InterPro"/>
</dbReference>
<evidence type="ECO:0000256" key="4">
    <source>
        <dbReference type="ARBA" id="ARBA00022692"/>
    </source>
</evidence>
<dbReference type="SUPFAM" id="SSF90123">
    <property type="entry name" value="ABC transporter transmembrane region"/>
    <property type="match status" value="2"/>
</dbReference>
<evidence type="ECO:0000313" key="13">
    <source>
        <dbReference type="EMBL" id="KAJ4145218.1"/>
    </source>
</evidence>
<dbReference type="InterPro" id="IPR044726">
    <property type="entry name" value="ABCC_6TM_D2"/>
</dbReference>
<dbReference type="InterPro" id="IPR027417">
    <property type="entry name" value="P-loop_NTPase"/>
</dbReference>
<dbReference type="SMART" id="SM00382">
    <property type="entry name" value="AAA"/>
    <property type="match status" value="2"/>
</dbReference>
<dbReference type="GeneID" id="80891232"/>
<dbReference type="InterPro" id="IPR003439">
    <property type="entry name" value="ABC_transporter-like_ATP-bd"/>
</dbReference>
<feature type="compositionally biased region" description="Polar residues" evidence="9">
    <location>
        <begin position="858"/>
        <end position="869"/>
    </location>
</feature>
<organism evidence="13 14">
    <name type="scientific">Akanthomyces muscarius</name>
    <name type="common">Entomopathogenic fungus</name>
    <name type="synonym">Lecanicillium muscarium</name>
    <dbReference type="NCBI Taxonomy" id="2231603"/>
    <lineage>
        <taxon>Eukaryota</taxon>
        <taxon>Fungi</taxon>
        <taxon>Dikarya</taxon>
        <taxon>Ascomycota</taxon>
        <taxon>Pezizomycotina</taxon>
        <taxon>Sordariomycetes</taxon>
        <taxon>Hypocreomycetidae</taxon>
        <taxon>Hypocreales</taxon>
        <taxon>Cordycipitaceae</taxon>
        <taxon>Akanthomyces</taxon>
    </lineage>
</organism>
<feature type="transmembrane region" description="Helical" evidence="10">
    <location>
        <begin position="76"/>
        <end position="94"/>
    </location>
</feature>
<feature type="transmembrane region" description="Helical" evidence="10">
    <location>
        <begin position="930"/>
        <end position="959"/>
    </location>
</feature>
<evidence type="ECO:0000256" key="6">
    <source>
        <dbReference type="ARBA" id="ARBA00022840"/>
    </source>
</evidence>
<feature type="domain" description="ABC transporter" evidence="11">
    <location>
        <begin position="1211"/>
        <end position="1485"/>
    </location>
</feature>
<sequence>MWSPTSALGNWPEQLCLGNDNSVPLRGYLSHNPTLDAALQGLMIIGPSIWVLVGAPFRIQQLRRSKLVVLPNRRGYAKIAVTLLLLVLRIAHLWEDVPMSPWTFRGTELLFLTKDIAVVVLSFLEHGRAVAPSTIITGYLLLTCSSDVIQTGLLYIAKNSGSLLSLAGLAFAAQLVLLVLESRTKRSILRDPYNKLSPEETTGIMGRCFFWWVNKILKVGYTNPLSLGDMPPLSQSLDAAEARKAMLEEWSKRRKPEGRFTLLRAQWKCLWWPNVYIIPPRAIFVILQSCQPLLISRTIQFVTKDLTPFETRNEAFRLLLFTFIIYTGMAIFDGIYQRLLARIERISRLGLVGIIYSDSLTLKDGVFDETAAVTLMSTDAEDAAGFPSLFHNIWSTVLELCIGTYLLADEMGWACIAPPLVVIATSRIVKYLTDDINERYMAFSQATQTRISATKAVLDSMKNIKMMGLVEKTESRLQSSRENELEEFTGFYRLMVAYFCSSVGLNLFSPAITLIFYAAQAQFRDHRFLDVEMIFTSIAIIALVTTPANTLFGVMPEAASIMASFERIQQHLLTPPLHDKREISMQESNGDGVMLVPGPHRSSSVAAVEFHNATIRPASAADPVLHSINTKCNKGDIVVVAGAVGVGKTTLAKAVLGDLPQDSGAIYMDSWALAYCSQTPWLTNGTIKEVICGPYHQGSVREDKKYRNVVHVCDLQEDIDQMPDGDQTVIGSRGVMLSGGQRQRVALARAVFANRDFIILDDVLSALDASTERHIINKLLGPKGLFKERGTTVLLISHAAQHLPLADHIIILDKNGRIAEQGTWRKLRNGSGYTSKVKLQDVKEDDNGTRDGADFRETTTSVPEQSEQSHNMKDITCKAGDTVVYKYYFSAIGTRRLLTLAGALTIYASLQGAMPYWLRRMAESKGEHMWFYTGIYFLLTSAAFLAVTSAVSTIFLIIAPHAGSTLHARLLRAVMHAPQSFFSTTATGTTLNRFSSDMTMIDRSLPFALFQVLQAVFLLLCQCILLAIVQPLITVTLPFTIAAVYVIQKVYLATSKQLRFIDLEARALVNTNFLETLEGVSTIRAFGWQQAFIDKNASKLDLSMRPDYLLVCIQRWLDLVLDLIMPGLALGIIGLAIYLKGTTTGGQIGIALNVILKANGYIIRLITAFTKLETSLGAISRLRAFEQEVQPEEKPGMANLAPTSWPASGTVEFTNFSASYNTSALALQCINLSIAAGTKVGVVGRTGSGKSSLLLSMLRLIEAREEGTLKIDGLDIYSLPRNIVRSRIITVPQDPMLIQTDSVRQNLDIAGANISDDDMIAVLERVGLWGSFLARSADVVDSSDSSSSEDSGSEGDNDNHHPTHPEATERPFISVLDLPMKKLPLSQGQQQLFSLARALLMRPLRGRVVLLDEATSNVDAETDRVMQAIVRDEFRNHTVITVAHRLDTVMDSDVVLVLSGGRLVEAGSPRELSVKDGGAFQALLSGEA</sequence>
<reference evidence="13" key="1">
    <citation type="journal article" date="2023" name="Access Microbiol">
        <title>De-novo genome assembly for Akanthomyces muscarius, a biocontrol agent of insect agricultural pests.</title>
        <authorList>
            <person name="Erdos Z."/>
            <person name="Studholme D.J."/>
            <person name="Raymond B."/>
            <person name="Sharma M."/>
        </authorList>
    </citation>
    <scope>NUCLEOTIDE SEQUENCE</scope>
    <source>
        <strain evidence="13">Ve6</strain>
    </source>
</reference>
<feature type="transmembrane region" description="Helical" evidence="10">
    <location>
        <begin position="163"/>
        <end position="180"/>
    </location>
</feature>
<gene>
    <name evidence="13" type="ORF">LMH87_004073</name>
</gene>
<dbReference type="InterPro" id="IPR050173">
    <property type="entry name" value="ABC_transporter_C-like"/>
</dbReference>
<protein>
    <recommendedName>
        <fullName evidence="15">ABC transporter</fullName>
    </recommendedName>
</protein>
<keyword evidence="7 10" id="KW-1133">Transmembrane helix</keyword>
<evidence type="ECO:0000256" key="1">
    <source>
        <dbReference type="ARBA" id="ARBA00004651"/>
    </source>
</evidence>
<feature type="domain" description="ABC transmembrane type-1" evidence="12">
    <location>
        <begin position="898"/>
        <end position="1174"/>
    </location>
</feature>
<dbReference type="RefSeq" id="XP_056048888.1">
    <property type="nucleotide sequence ID" value="XM_056195239.1"/>
</dbReference>
<dbReference type="Gene3D" id="3.40.50.300">
    <property type="entry name" value="P-loop containing nucleotide triphosphate hydrolases"/>
    <property type="match status" value="2"/>
</dbReference>
<dbReference type="CDD" id="cd18580">
    <property type="entry name" value="ABC_6TM_ABCC_D2"/>
    <property type="match status" value="1"/>
</dbReference>
<comment type="subcellular location">
    <subcellularLocation>
        <location evidence="1">Cell membrane</location>
        <topology evidence="1">Multi-pass membrane protein</topology>
    </subcellularLocation>
</comment>
<keyword evidence="6" id="KW-0067">ATP-binding</keyword>
<dbReference type="PROSITE" id="PS00211">
    <property type="entry name" value="ABC_TRANSPORTER_1"/>
    <property type="match status" value="2"/>
</dbReference>
<dbReference type="PANTHER" id="PTHR24223">
    <property type="entry name" value="ATP-BINDING CASSETTE SUB-FAMILY C"/>
    <property type="match status" value="1"/>
</dbReference>
<evidence type="ECO:0000256" key="9">
    <source>
        <dbReference type="SAM" id="MobiDB-lite"/>
    </source>
</evidence>
<evidence type="ECO:0000259" key="11">
    <source>
        <dbReference type="PROSITE" id="PS50893"/>
    </source>
</evidence>
<dbReference type="PROSITE" id="PS50893">
    <property type="entry name" value="ABC_TRANSPORTER_2"/>
    <property type="match status" value="2"/>
</dbReference>
<name>A0A9W8Q3D4_AKAMU</name>